<keyword evidence="2" id="KW-1185">Reference proteome</keyword>
<dbReference type="Proteomes" id="UP000637423">
    <property type="component" value="Unassembled WGS sequence"/>
</dbReference>
<reference evidence="1" key="2">
    <citation type="submission" date="2020-09" db="EMBL/GenBank/DDBJ databases">
        <authorList>
            <person name="Sun Q."/>
            <person name="Zhou Y."/>
        </authorList>
    </citation>
    <scope>NUCLEOTIDE SEQUENCE</scope>
    <source>
        <strain evidence="1">CGMCC 1.10998</strain>
    </source>
</reference>
<evidence type="ECO:0008006" key="3">
    <source>
        <dbReference type="Google" id="ProtNLM"/>
    </source>
</evidence>
<name>A0A916U6J8_9BURK</name>
<sequence length="205" mass="23313">MADDLAVIPFSSAKKWQQWLVKHHGQEDGIWLQIFKKESGIKTVTYAEALDEALCYGWIDGQKKACDETCWLQKFTPRRARSAWSAINVGHVERLIKEGRMQASGHAEIKAAQEDGRWQQAYTSQSKAAIPEDFLAALNKNKKAASFFATLNKANLYAIAYRLQTAKMPETREKRVKLILEMMARGESFHPQKMPQEKKSAPKSL</sequence>
<accession>A0A916U6J8</accession>
<evidence type="ECO:0000313" key="1">
    <source>
        <dbReference type="EMBL" id="GGC62240.1"/>
    </source>
</evidence>
<gene>
    <name evidence="1" type="ORF">GCM10011396_06380</name>
</gene>
<proteinExistence type="predicted"/>
<dbReference type="EMBL" id="BMED01000001">
    <property type="protein sequence ID" value="GGC62240.1"/>
    <property type="molecule type" value="Genomic_DNA"/>
</dbReference>
<dbReference type="Pfam" id="PF13376">
    <property type="entry name" value="OmdA"/>
    <property type="match status" value="1"/>
</dbReference>
<comment type="caution">
    <text evidence="1">The sequence shown here is derived from an EMBL/GenBank/DDBJ whole genome shotgun (WGS) entry which is preliminary data.</text>
</comment>
<evidence type="ECO:0000313" key="2">
    <source>
        <dbReference type="Proteomes" id="UP000637423"/>
    </source>
</evidence>
<dbReference type="AlphaFoldDB" id="A0A916U6J8"/>
<organism evidence="1 2">
    <name type="scientific">Undibacterium terreum</name>
    <dbReference type="NCBI Taxonomy" id="1224302"/>
    <lineage>
        <taxon>Bacteria</taxon>
        <taxon>Pseudomonadati</taxon>
        <taxon>Pseudomonadota</taxon>
        <taxon>Betaproteobacteria</taxon>
        <taxon>Burkholderiales</taxon>
        <taxon>Oxalobacteraceae</taxon>
        <taxon>Undibacterium</taxon>
    </lineage>
</organism>
<reference evidence="1" key="1">
    <citation type="journal article" date="2014" name="Int. J. Syst. Evol. Microbiol.">
        <title>Complete genome sequence of Corynebacterium casei LMG S-19264T (=DSM 44701T), isolated from a smear-ripened cheese.</title>
        <authorList>
            <consortium name="US DOE Joint Genome Institute (JGI-PGF)"/>
            <person name="Walter F."/>
            <person name="Albersmeier A."/>
            <person name="Kalinowski J."/>
            <person name="Ruckert C."/>
        </authorList>
    </citation>
    <scope>NUCLEOTIDE SEQUENCE</scope>
    <source>
        <strain evidence="1">CGMCC 1.10998</strain>
    </source>
</reference>
<dbReference type="RefSeq" id="WP_188564522.1">
    <property type="nucleotide sequence ID" value="NZ_BMED01000001.1"/>
</dbReference>
<protein>
    <recommendedName>
        <fullName evidence="3">Bacteriocin-protection protein, YdeI/OmpD-associated family</fullName>
    </recommendedName>
</protein>